<evidence type="ECO:0000313" key="2">
    <source>
        <dbReference type="EMBL" id="CAE6230232.1"/>
    </source>
</evidence>
<proteinExistence type="predicted"/>
<dbReference type="PANTHER" id="PTHR36402:SF1">
    <property type="entry name" value="EXPRESSED PROTEIN"/>
    <property type="match status" value="1"/>
</dbReference>
<name>A0A8S2B8X6_ARAAE</name>
<organism evidence="2 3">
    <name type="scientific">Arabidopsis arenosa</name>
    <name type="common">Sand rock-cress</name>
    <name type="synonym">Cardaminopsis arenosa</name>
    <dbReference type="NCBI Taxonomy" id="38785"/>
    <lineage>
        <taxon>Eukaryota</taxon>
        <taxon>Viridiplantae</taxon>
        <taxon>Streptophyta</taxon>
        <taxon>Embryophyta</taxon>
        <taxon>Tracheophyta</taxon>
        <taxon>Spermatophyta</taxon>
        <taxon>Magnoliopsida</taxon>
        <taxon>eudicotyledons</taxon>
        <taxon>Gunneridae</taxon>
        <taxon>Pentapetalae</taxon>
        <taxon>rosids</taxon>
        <taxon>malvids</taxon>
        <taxon>Brassicales</taxon>
        <taxon>Brassicaceae</taxon>
        <taxon>Camelineae</taxon>
        <taxon>Arabidopsis</taxon>
    </lineage>
</organism>
<reference evidence="2" key="1">
    <citation type="submission" date="2021-01" db="EMBL/GenBank/DDBJ databases">
        <authorList>
            <person name="Bezrukov I."/>
        </authorList>
    </citation>
    <scope>NUCLEOTIDE SEQUENCE</scope>
</reference>
<accession>A0A8S2B8X6</accession>
<dbReference type="SUPFAM" id="SSF52047">
    <property type="entry name" value="RNI-like"/>
    <property type="match status" value="1"/>
</dbReference>
<keyword evidence="1" id="KW-0175">Coiled coil</keyword>
<evidence type="ECO:0000256" key="1">
    <source>
        <dbReference type="SAM" id="Coils"/>
    </source>
</evidence>
<gene>
    <name evidence="2" type="ORF">AARE701A_LOCUS21017</name>
</gene>
<dbReference type="PANTHER" id="PTHR36402">
    <property type="entry name" value="EXPRESSED PROTEIN"/>
    <property type="match status" value="1"/>
</dbReference>
<dbReference type="Proteomes" id="UP000682877">
    <property type="component" value="Chromosome 8"/>
</dbReference>
<dbReference type="InterPro" id="IPR032675">
    <property type="entry name" value="LRR_dom_sf"/>
</dbReference>
<dbReference type="AlphaFoldDB" id="A0A8S2B8X6"/>
<evidence type="ECO:0000313" key="3">
    <source>
        <dbReference type="Proteomes" id="UP000682877"/>
    </source>
</evidence>
<dbReference type="Gene3D" id="3.80.10.10">
    <property type="entry name" value="Ribonuclease Inhibitor"/>
    <property type="match status" value="1"/>
</dbReference>
<sequence length="387" mass="45005">MAFCNKLSRLVRQSENASMIGSLRSFSAEATHHRFHQETHNFLEPENYIGSWEAPSDPKDAERKLAQLRRDYAKKVKVYRKEYIHEIEMLRVEKQRKDEARLLAERAANEERRLLKAEAAKVRAEERKIADEEFRQTLIKERAEKLEIWKMMGQKREEKIKEREKLLLGHVFCRSSNLRCLGVVTCGRVTSFGILKAVVKLPLLEELEVTYSFSGDDLKAVGKSCPNLRTLMIRQLKPNLRGYLDLDCDDEIALAIAETMPGLRHLQLLRNGLSNAGLNAILDNCPKLEHLDIRKCFNVNLVGDWKKQCYDRIKVLRHPNDSIHEYDAVNSDTEDEVHLYDDVISNTEDEEGHDYSYEEGYDYSYDTDGYVSDMSGDVHYHSYSYYD</sequence>
<feature type="coiled-coil region" evidence="1">
    <location>
        <begin position="90"/>
        <end position="127"/>
    </location>
</feature>
<keyword evidence="3" id="KW-1185">Reference proteome</keyword>
<protein>
    <submittedName>
        <fullName evidence="2">Uncharacterized protein</fullName>
    </submittedName>
</protein>
<dbReference type="EMBL" id="LR999458">
    <property type="protein sequence ID" value="CAE6230232.1"/>
    <property type="molecule type" value="Genomic_DNA"/>
</dbReference>